<keyword evidence="2" id="KW-1185">Reference proteome</keyword>
<comment type="caution">
    <text evidence="1">The sequence shown here is derived from an EMBL/GenBank/DDBJ whole genome shotgun (WGS) entry which is preliminary data.</text>
</comment>
<protein>
    <submittedName>
        <fullName evidence="1">Uncharacterized protein</fullName>
    </submittedName>
</protein>
<organism evidence="1 2">
    <name type="scientific">Daldinia eschscholtzii</name>
    <dbReference type="NCBI Taxonomy" id="292717"/>
    <lineage>
        <taxon>Eukaryota</taxon>
        <taxon>Fungi</taxon>
        <taxon>Dikarya</taxon>
        <taxon>Ascomycota</taxon>
        <taxon>Pezizomycotina</taxon>
        <taxon>Sordariomycetes</taxon>
        <taxon>Xylariomycetidae</taxon>
        <taxon>Xylariales</taxon>
        <taxon>Hypoxylaceae</taxon>
        <taxon>Daldinia</taxon>
    </lineage>
</organism>
<dbReference type="Proteomes" id="UP001369815">
    <property type="component" value="Unassembled WGS sequence"/>
</dbReference>
<evidence type="ECO:0000313" key="1">
    <source>
        <dbReference type="EMBL" id="KAK6955962.1"/>
    </source>
</evidence>
<name>A0AAX6MUV6_9PEZI</name>
<dbReference type="Gene3D" id="2.60.40.2970">
    <property type="match status" value="1"/>
</dbReference>
<accession>A0AAX6MUV6</accession>
<dbReference type="AlphaFoldDB" id="A0AAX6MUV6"/>
<sequence>MVLILLFRSAGNLSNSDPVVVKMADASDVISKLKVSVRQVSSSGSSNESSSPPKLAVAVTNTHSSPVAILSWNSPLDPLALQLGLVSFAQVGSDSDSDSDSYNPIQIPTIQIRRKMPPETDALVTIGAGQTREQVLELKDPIVPLEKLRGKVRVACAGEWMGVWLSEADAIPKASLEKAGASDDAFRGPFQSEAVDMEF</sequence>
<evidence type="ECO:0000313" key="2">
    <source>
        <dbReference type="Proteomes" id="UP001369815"/>
    </source>
</evidence>
<proteinExistence type="predicted"/>
<reference evidence="1 2" key="1">
    <citation type="journal article" date="2024" name="Front Chem Biol">
        <title>Unveiling the potential of Daldinia eschscholtzii MFLUCC 19-0629 through bioactivity and bioinformatics studies for enhanced sustainable agriculture production.</title>
        <authorList>
            <person name="Brooks S."/>
            <person name="Weaver J.A."/>
            <person name="Klomchit A."/>
            <person name="Alharthi S.A."/>
            <person name="Onlamun T."/>
            <person name="Nurani R."/>
            <person name="Vong T.K."/>
            <person name="Alberti F."/>
            <person name="Greco C."/>
        </authorList>
    </citation>
    <scope>NUCLEOTIDE SEQUENCE [LARGE SCALE GENOMIC DNA]</scope>
    <source>
        <strain evidence="1">MFLUCC 19-0629</strain>
    </source>
</reference>
<dbReference type="EMBL" id="JBANMG010000003">
    <property type="protein sequence ID" value="KAK6955962.1"/>
    <property type="molecule type" value="Genomic_DNA"/>
</dbReference>
<gene>
    <name evidence="1" type="ORF">Daesc_003609</name>
</gene>